<evidence type="ECO:0000256" key="3">
    <source>
        <dbReference type="ARBA" id="ARBA00022723"/>
    </source>
</evidence>
<evidence type="ECO:0000256" key="1">
    <source>
        <dbReference type="ARBA" id="ARBA00001946"/>
    </source>
</evidence>
<dbReference type="InterPro" id="IPR023198">
    <property type="entry name" value="PGP-like_dom2"/>
</dbReference>
<keyword evidence="6" id="KW-0378">Hydrolase</keyword>
<dbReference type="SUPFAM" id="SSF56784">
    <property type="entry name" value="HAD-like"/>
    <property type="match status" value="1"/>
</dbReference>
<dbReference type="RefSeq" id="WP_140037794.1">
    <property type="nucleotide sequence ID" value="NZ_CP041040.1"/>
</dbReference>
<comment type="cofactor">
    <cofactor evidence="1">
        <name>Mg(2+)</name>
        <dbReference type="ChEBI" id="CHEBI:18420"/>
    </cofactor>
</comment>
<dbReference type="Proteomes" id="UP000316125">
    <property type="component" value="Chromosome"/>
</dbReference>
<evidence type="ECO:0000256" key="5">
    <source>
        <dbReference type="ARBA" id="ARBA00023277"/>
    </source>
</evidence>
<sequence>MPEALPDPLRAEGVLFDLDGVLTPTAEVHMRAWKVVFDDVFERWGITPPYSDADYFDYVDGKKRYDGVASLLRSRNVEIPWGAVDDPPEAETICGIGNRKNAAFAESLRGEGIAPFPGSLALVEKLSAAGIPIGVVSSSKNAEEVLAAAGIRSFFRVVVDGVVAERDNLASKPAADMFSAGAVALGVDPARSIAVEDATSGAASAAAAGFAIVVGVDRGTGADALRAAGATVVVSDLDVFVDAAADQVADLDSESAAQAIRSQDEDTA</sequence>
<dbReference type="PANTHER" id="PTHR46193">
    <property type="entry name" value="6-PHOSPHOGLUCONATE PHOSPHATASE"/>
    <property type="match status" value="1"/>
</dbReference>
<dbReference type="Gene3D" id="1.10.150.240">
    <property type="entry name" value="Putative phosphatase, domain 2"/>
    <property type="match status" value="1"/>
</dbReference>
<proteinExistence type="inferred from homology"/>
<evidence type="ECO:0000256" key="2">
    <source>
        <dbReference type="ARBA" id="ARBA00006171"/>
    </source>
</evidence>
<evidence type="ECO:0000313" key="7">
    <source>
        <dbReference type="Proteomes" id="UP000316125"/>
    </source>
</evidence>
<dbReference type="OrthoDB" id="9797743at2"/>
<gene>
    <name evidence="6" type="ORF">FIV50_12985</name>
</gene>
<organism evidence="6 7">
    <name type="scientific">Microbacterium foliorum</name>
    <dbReference type="NCBI Taxonomy" id="104336"/>
    <lineage>
        <taxon>Bacteria</taxon>
        <taxon>Bacillati</taxon>
        <taxon>Actinomycetota</taxon>
        <taxon>Actinomycetes</taxon>
        <taxon>Micrococcales</taxon>
        <taxon>Microbacteriaceae</taxon>
        <taxon>Microbacterium</taxon>
    </lineage>
</organism>
<accession>A0A4Y5YRV3</accession>
<dbReference type="SFLD" id="SFLDG01129">
    <property type="entry name" value="C1.5:_HAD__Beta-PGM__Phosphata"/>
    <property type="match status" value="1"/>
</dbReference>
<dbReference type="PANTHER" id="PTHR46193:SF18">
    <property type="entry name" value="HEXITOL PHOSPHATASE B"/>
    <property type="match status" value="1"/>
</dbReference>
<dbReference type="GO" id="GO:0016787">
    <property type="term" value="F:hydrolase activity"/>
    <property type="evidence" value="ECO:0007669"/>
    <property type="project" value="UniProtKB-KW"/>
</dbReference>
<keyword evidence="3" id="KW-0479">Metal-binding</keyword>
<evidence type="ECO:0000256" key="4">
    <source>
        <dbReference type="ARBA" id="ARBA00022842"/>
    </source>
</evidence>
<dbReference type="Gene3D" id="3.40.50.1000">
    <property type="entry name" value="HAD superfamily/HAD-like"/>
    <property type="match status" value="1"/>
</dbReference>
<dbReference type="GO" id="GO:0046872">
    <property type="term" value="F:metal ion binding"/>
    <property type="evidence" value="ECO:0007669"/>
    <property type="project" value="UniProtKB-KW"/>
</dbReference>
<reference evidence="6 7" key="1">
    <citation type="submission" date="2019-06" db="EMBL/GenBank/DDBJ databases">
        <title>Complete genome of Microbacterium foliorum M2.</title>
        <authorList>
            <person name="Cao G."/>
        </authorList>
    </citation>
    <scope>NUCLEOTIDE SEQUENCE [LARGE SCALE GENOMIC DNA]</scope>
    <source>
        <strain evidence="6 7">M2</strain>
    </source>
</reference>
<dbReference type="InterPro" id="IPR051600">
    <property type="entry name" value="Beta-PGM-like"/>
</dbReference>
<dbReference type="InterPro" id="IPR023214">
    <property type="entry name" value="HAD_sf"/>
</dbReference>
<dbReference type="AlphaFoldDB" id="A0A4Y5YRV3"/>
<dbReference type="InterPro" id="IPR006439">
    <property type="entry name" value="HAD-SF_hydro_IA"/>
</dbReference>
<comment type="similarity">
    <text evidence="2">Belongs to the HAD-like hydrolase superfamily. CbbY/CbbZ/Gph/YieH family.</text>
</comment>
<name>A0A4Y5YRV3_9MICO</name>
<keyword evidence="4" id="KW-0460">Magnesium</keyword>
<dbReference type="SFLD" id="SFLDS00003">
    <property type="entry name" value="Haloacid_Dehalogenase"/>
    <property type="match status" value="1"/>
</dbReference>
<keyword evidence="5" id="KW-0119">Carbohydrate metabolism</keyword>
<dbReference type="Pfam" id="PF00702">
    <property type="entry name" value="Hydrolase"/>
    <property type="match status" value="1"/>
</dbReference>
<dbReference type="InterPro" id="IPR036412">
    <property type="entry name" value="HAD-like_sf"/>
</dbReference>
<evidence type="ECO:0000313" key="6">
    <source>
        <dbReference type="EMBL" id="QDE35621.1"/>
    </source>
</evidence>
<protein>
    <submittedName>
        <fullName evidence="6">HAD-IA family hydrolase</fullName>
    </submittedName>
</protein>
<dbReference type="EMBL" id="CP041040">
    <property type="protein sequence ID" value="QDE35621.1"/>
    <property type="molecule type" value="Genomic_DNA"/>
</dbReference>
<dbReference type="NCBIfam" id="TIGR01509">
    <property type="entry name" value="HAD-SF-IA-v3"/>
    <property type="match status" value="1"/>
</dbReference>